<evidence type="ECO:0000313" key="2">
    <source>
        <dbReference type="EMBL" id="KAF5324312.1"/>
    </source>
</evidence>
<feature type="region of interest" description="Disordered" evidence="1">
    <location>
        <begin position="92"/>
        <end position="114"/>
    </location>
</feature>
<dbReference type="Proteomes" id="UP000567179">
    <property type="component" value="Unassembled WGS sequence"/>
</dbReference>
<feature type="compositionally biased region" description="Polar residues" evidence="1">
    <location>
        <begin position="92"/>
        <end position="106"/>
    </location>
</feature>
<dbReference type="AlphaFoldDB" id="A0A8H5F5H6"/>
<reference evidence="2 3" key="1">
    <citation type="journal article" date="2020" name="ISME J.">
        <title>Uncovering the hidden diversity of litter-decomposition mechanisms in mushroom-forming fungi.</title>
        <authorList>
            <person name="Floudas D."/>
            <person name="Bentzer J."/>
            <person name="Ahren D."/>
            <person name="Johansson T."/>
            <person name="Persson P."/>
            <person name="Tunlid A."/>
        </authorList>
    </citation>
    <scope>NUCLEOTIDE SEQUENCE [LARGE SCALE GENOMIC DNA]</scope>
    <source>
        <strain evidence="2 3">CBS 101986</strain>
    </source>
</reference>
<dbReference type="EMBL" id="JAACJJ010000016">
    <property type="protein sequence ID" value="KAF5324312.1"/>
    <property type="molecule type" value="Genomic_DNA"/>
</dbReference>
<comment type="caution">
    <text evidence="2">The sequence shown here is derived from an EMBL/GenBank/DDBJ whole genome shotgun (WGS) entry which is preliminary data.</text>
</comment>
<evidence type="ECO:0000313" key="3">
    <source>
        <dbReference type="Proteomes" id="UP000567179"/>
    </source>
</evidence>
<dbReference type="OrthoDB" id="3222453at2759"/>
<feature type="compositionally biased region" description="Low complexity" evidence="1">
    <location>
        <begin position="26"/>
        <end position="36"/>
    </location>
</feature>
<accession>A0A8H5F5H6</accession>
<name>A0A8H5F5H6_9AGAR</name>
<protein>
    <submittedName>
        <fullName evidence="2">Uncharacterized protein</fullName>
    </submittedName>
</protein>
<gene>
    <name evidence="2" type="ORF">D9619_011295</name>
</gene>
<keyword evidence="3" id="KW-1185">Reference proteome</keyword>
<feature type="region of interest" description="Disordered" evidence="1">
    <location>
        <begin position="1"/>
        <end position="43"/>
    </location>
</feature>
<sequence length="519" mass="56987">MAPATPGGRERKDLISSRMNPPPPVSASRASVPRVSGPKSSLRAAIRRKHRALASGNHHARVAEMFHRARNTTIHNANFTINHYGGIVPTNSHTGVGAGTSTSSLSEEYDPPLSRQRESPELYAACLLTKARGFPLWVPSPSMTMPILNRQLGVSLGDVGILTPEGSFDYLFNIFHDAMHPINAAIGVPEGFVSFSPGVEFKHVACNAGSFLADPSIVRVDNGSNRFQTIIKATGPEAAVLMTPEDVHVAGVYPTEPLRSYIEENIVAWYKFVKHTLRRDLENGDLQVVYNCHKSSGFGVATAFNTAGQRDTKLTFSVDSTRANISGCPYHWSHTGSAEVKAGPTQHENSDLSLAEPVRNQCLFVKTIGAKVSDKIWKRIEKLAIATTKGKRSVLTFNPIWPLSFMQQFTGESSTQGTSSHQYNERVVHPSAILYDILETMVPGAGVYMVCDDDWENSITNKVVYSSLNRAIPALTTLLTLSPRHQDMDACDFVTQVLKRRIIVEHQGDSVIRQYNSNH</sequence>
<organism evidence="2 3">
    <name type="scientific">Psilocybe cf. subviscida</name>
    <dbReference type="NCBI Taxonomy" id="2480587"/>
    <lineage>
        <taxon>Eukaryota</taxon>
        <taxon>Fungi</taxon>
        <taxon>Dikarya</taxon>
        <taxon>Basidiomycota</taxon>
        <taxon>Agaricomycotina</taxon>
        <taxon>Agaricomycetes</taxon>
        <taxon>Agaricomycetidae</taxon>
        <taxon>Agaricales</taxon>
        <taxon>Agaricineae</taxon>
        <taxon>Strophariaceae</taxon>
        <taxon>Psilocybe</taxon>
    </lineage>
</organism>
<evidence type="ECO:0000256" key="1">
    <source>
        <dbReference type="SAM" id="MobiDB-lite"/>
    </source>
</evidence>
<proteinExistence type="predicted"/>